<dbReference type="Pfam" id="PF00728">
    <property type="entry name" value="Glyco_hydro_20"/>
    <property type="match status" value="1"/>
</dbReference>
<comment type="similarity">
    <text evidence="2 7">Belongs to the glycosyl hydrolase 20 family.</text>
</comment>
<evidence type="ECO:0000313" key="13">
    <source>
        <dbReference type="EMBL" id="TRY67766.1"/>
    </source>
</evidence>
<dbReference type="PANTHER" id="PTHR22600:SF21">
    <property type="entry name" value="BETA-HEXOSAMINIDASE A"/>
    <property type="match status" value="1"/>
</dbReference>
<feature type="disulfide bond" evidence="9">
    <location>
        <begin position="549"/>
        <end position="567"/>
    </location>
</feature>
<dbReference type="InterPro" id="IPR029019">
    <property type="entry name" value="HEX_eukaryotic_N"/>
</dbReference>
<evidence type="ECO:0000256" key="6">
    <source>
        <dbReference type="ARBA" id="ARBA00023295"/>
    </source>
</evidence>
<evidence type="ECO:0000256" key="2">
    <source>
        <dbReference type="ARBA" id="ARBA00006285"/>
    </source>
</evidence>
<accession>A0A553NQR5</accession>
<dbReference type="EC" id="3.2.1.52" evidence="7"/>
<dbReference type="GO" id="GO:0005764">
    <property type="term" value="C:lysosome"/>
    <property type="evidence" value="ECO:0007669"/>
    <property type="project" value="TreeGrafter"/>
</dbReference>
<dbReference type="EMBL" id="VCGU01000011">
    <property type="protein sequence ID" value="TRY67766.1"/>
    <property type="molecule type" value="Genomic_DNA"/>
</dbReference>
<evidence type="ECO:0000256" key="8">
    <source>
        <dbReference type="PIRSR" id="PIRSR001093-1"/>
    </source>
</evidence>
<dbReference type="FunFam" id="3.20.20.80:FF:000063">
    <property type="entry name" value="Beta-hexosaminidase"/>
    <property type="match status" value="1"/>
</dbReference>
<dbReference type="Proteomes" id="UP000318571">
    <property type="component" value="Chromosome 4"/>
</dbReference>
<feature type="domain" description="Glycoside hydrolase family 20 catalytic" evidence="11">
    <location>
        <begin position="211"/>
        <end position="531"/>
    </location>
</feature>
<evidence type="ECO:0000256" key="3">
    <source>
        <dbReference type="ARBA" id="ARBA00022729"/>
    </source>
</evidence>
<keyword evidence="3 10" id="KW-0732">Signal</keyword>
<name>A0A553NQR5_TIGCA</name>
<dbReference type="GO" id="GO:0030203">
    <property type="term" value="P:glycosaminoglycan metabolic process"/>
    <property type="evidence" value="ECO:0007669"/>
    <property type="project" value="TreeGrafter"/>
</dbReference>
<comment type="caution">
    <text evidence="13">The sequence shown here is derived from an EMBL/GenBank/DDBJ whole genome shotgun (WGS) entry which is preliminary data.</text>
</comment>
<feature type="disulfide bond" evidence="9">
    <location>
        <begin position="83"/>
        <end position="142"/>
    </location>
</feature>
<dbReference type="Pfam" id="PF14845">
    <property type="entry name" value="Glycohydro_20b2"/>
    <property type="match status" value="1"/>
</dbReference>
<proteinExistence type="inferred from homology"/>
<feature type="active site" description="Proton donor" evidence="8">
    <location>
        <position position="367"/>
    </location>
</feature>
<dbReference type="GO" id="GO:0016020">
    <property type="term" value="C:membrane"/>
    <property type="evidence" value="ECO:0007669"/>
    <property type="project" value="TreeGrafter"/>
</dbReference>
<keyword evidence="14" id="KW-1185">Reference proteome</keyword>
<dbReference type="PIRSF" id="PIRSF001093">
    <property type="entry name" value="B-hxosamndse_ab_euk"/>
    <property type="match status" value="1"/>
</dbReference>
<dbReference type="PANTHER" id="PTHR22600">
    <property type="entry name" value="BETA-HEXOSAMINIDASE"/>
    <property type="match status" value="1"/>
</dbReference>
<gene>
    <name evidence="13" type="ORF">TCAL_05169</name>
</gene>
<feature type="domain" description="Beta-hexosaminidase eukaryotic type N-terminal" evidence="12">
    <location>
        <begin position="50"/>
        <end position="187"/>
    </location>
</feature>
<sequence>MEARWIWLWVTLCSFWIVVHGDSGGDFFKTSEYIHPGRPGPWVQSSRGQVWPQPKLSRPNGKRYSLVHPEKFTFQLDANSAACDLIQNAVNRFYVRTFPRRTAKTAQSFNTNHPWFQALHQDPNFQGVLDSVQIVMNTKKGCEKYPHLDMDEHYEVKIDAPDSPKTASIIAFNAWGILRGFETFSQLVYGAEEHGGLYQVNSVQIMDQPRFSHRGVMLDSSRHFLSKRVIYDNLDLMEMNKMNVFHWHISDDPAFPYESLRFPNMSLKGAYRPYTHVYSQEDIREIIEYARIRGIRVMPEFDTPGHTQSWELGQPGLLAKCYRGSQPDGTLGPFDPTKDSLYDFLEVFFKEIGTVFPDNFMHLGGDEVDKMCWQSNPHIMEFVKKNLGGNLGKLESYYIEKLLPIIADLPTKNGYIVWQEVFDNKDKVKNDTIIQVWKGGPNDWANKLQQITSTGLRALLSAPWYLNYINYGSDWTNYYIIEPLNFEGTQAQKKLFVGGEACIWGEFVSSVNLIPRLWPRASAVAERLWSPEHVKDVNDAASRLQEHECRMLQRGYPVEPANGPSFCDVAW</sequence>
<organism evidence="13 14">
    <name type="scientific">Tigriopus californicus</name>
    <name type="common">Marine copepod</name>
    <dbReference type="NCBI Taxonomy" id="6832"/>
    <lineage>
        <taxon>Eukaryota</taxon>
        <taxon>Metazoa</taxon>
        <taxon>Ecdysozoa</taxon>
        <taxon>Arthropoda</taxon>
        <taxon>Crustacea</taxon>
        <taxon>Multicrustacea</taxon>
        <taxon>Hexanauplia</taxon>
        <taxon>Copepoda</taxon>
        <taxon>Harpacticoida</taxon>
        <taxon>Harpacticidae</taxon>
        <taxon>Tigriopus</taxon>
    </lineage>
</organism>
<dbReference type="GO" id="GO:0005975">
    <property type="term" value="P:carbohydrate metabolic process"/>
    <property type="evidence" value="ECO:0007669"/>
    <property type="project" value="InterPro"/>
</dbReference>
<feature type="disulfide bond" evidence="9">
    <location>
        <begin position="321"/>
        <end position="372"/>
    </location>
</feature>
<keyword evidence="6 7" id="KW-0326">Glycosidase</keyword>
<keyword evidence="4 7" id="KW-0378">Hydrolase</keyword>
<reference evidence="13 14" key="1">
    <citation type="journal article" date="2018" name="Nat. Ecol. Evol.">
        <title>Genomic signatures of mitonuclear coevolution across populations of Tigriopus californicus.</title>
        <authorList>
            <person name="Barreto F.S."/>
            <person name="Watson E.T."/>
            <person name="Lima T.G."/>
            <person name="Willett C.S."/>
            <person name="Edmands S."/>
            <person name="Li W."/>
            <person name="Burton R.S."/>
        </authorList>
    </citation>
    <scope>NUCLEOTIDE SEQUENCE [LARGE SCALE GENOMIC DNA]</scope>
    <source>
        <strain evidence="13 14">San Diego</strain>
    </source>
</reference>
<evidence type="ECO:0000256" key="5">
    <source>
        <dbReference type="ARBA" id="ARBA00023180"/>
    </source>
</evidence>
<dbReference type="Gene3D" id="3.20.20.80">
    <property type="entry name" value="Glycosidases"/>
    <property type="match status" value="1"/>
</dbReference>
<dbReference type="OrthoDB" id="428480at2759"/>
<keyword evidence="9" id="KW-1015">Disulfide bond</keyword>
<evidence type="ECO:0000256" key="10">
    <source>
        <dbReference type="SAM" id="SignalP"/>
    </source>
</evidence>
<dbReference type="Gene3D" id="3.30.379.10">
    <property type="entry name" value="Chitobiase/beta-hexosaminidase domain 2-like"/>
    <property type="match status" value="1"/>
</dbReference>
<evidence type="ECO:0000259" key="12">
    <source>
        <dbReference type="Pfam" id="PF14845"/>
    </source>
</evidence>
<dbReference type="InterPro" id="IPR029018">
    <property type="entry name" value="Hex-like_dom2"/>
</dbReference>
<keyword evidence="5" id="KW-0325">Glycoprotein</keyword>
<dbReference type="InterPro" id="IPR017853">
    <property type="entry name" value="GH"/>
</dbReference>
<dbReference type="PRINTS" id="PR00738">
    <property type="entry name" value="GLHYDRLASE20"/>
</dbReference>
<dbReference type="AlphaFoldDB" id="A0A553NQR5"/>
<dbReference type="SUPFAM" id="SSF55545">
    <property type="entry name" value="beta-N-acetylhexosaminidase-like domain"/>
    <property type="match status" value="1"/>
</dbReference>
<evidence type="ECO:0000256" key="4">
    <source>
        <dbReference type="ARBA" id="ARBA00022801"/>
    </source>
</evidence>
<feature type="signal peptide" evidence="10">
    <location>
        <begin position="1"/>
        <end position="21"/>
    </location>
</feature>
<dbReference type="GO" id="GO:0006689">
    <property type="term" value="P:ganglioside catabolic process"/>
    <property type="evidence" value="ECO:0007669"/>
    <property type="project" value="TreeGrafter"/>
</dbReference>
<dbReference type="InterPro" id="IPR015883">
    <property type="entry name" value="Glyco_hydro_20_cat"/>
</dbReference>
<dbReference type="OMA" id="KMWPRAA"/>
<dbReference type="CDD" id="cd06562">
    <property type="entry name" value="GH20_HexA_HexB-like"/>
    <property type="match status" value="1"/>
</dbReference>
<evidence type="ECO:0000259" key="11">
    <source>
        <dbReference type="Pfam" id="PF00728"/>
    </source>
</evidence>
<evidence type="ECO:0000256" key="1">
    <source>
        <dbReference type="ARBA" id="ARBA00001231"/>
    </source>
</evidence>
<dbReference type="SUPFAM" id="SSF51445">
    <property type="entry name" value="(Trans)glycosidases"/>
    <property type="match status" value="1"/>
</dbReference>
<dbReference type="STRING" id="6832.A0A553NQR5"/>
<dbReference type="InterPro" id="IPR025705">
    <property type="entry name" value="Beta_hexosaminidase_sua/sub"/>
</dbReference>
<protein>
    <recommendedName>
        <fullName evidence="7">Beta-hexosaminidase</fullName>
        <ecNumber evidence="7">3.2.1.52</ecNumber>
    </recommendedName>
</protein>
<comment type="catalytic activity">
    <reaction evidence="1 7">
        <text>Hydrolysis of terminal non-reducing N-acetyl-D-hexosamine residues in N-acetyl-beta-D-hexosaminides.</text>
        <dbReference type="EC" id="3.2.1.52"/>
    </reaction>
</comment>
<dbReference type="GO" id="GO:0004563">
    <property type="term" value="F:beta-N-acetylhexosaminidase activity"/>
    <property type="evidence" value="ECO:0007669"/>
    <property type="project" value="UniProtKB-EC"/>
</dbReference>
<evidence type="ECO:0000256" key="9">
    <source>
        <dbReference type="PIRSR" id="PIRSR001093-2"/>
    </source>
</evidence>
<evidence type="ECO:0000256" key="7">
    <source>
        <dbReference type="PIRNR" id="PIRNR001093"/>
    </source>
</evidence>
<feature type="chain" id="PRO_5021840380" description="Beta-hexosaminidase" evidence="10">
    <location>
        <begin position="22"/>
        <end position="571"/>
    </location>
</feature>
<evidence type="ECO:0000313" key="14">
    <source>
        <dbReference type="Proteomes" id="UP000318571"/>
    </source>
</evidence>